<feature type="transmembrane region" description="Helical" evidence="1">
    <location>
        <begin position="183"/>
        <end position="203"/>
    </location>
</feature>
<name>A0A6I1GV03_9BIFI</name>
<feature type="transmembrane region" description="Helical" evidence="1">
    <location>
        <begin position="134"/>
        <end position="155"/>
    </location>
</feature>
<dbReference type="EMBL" id="WBVT01000016">
    <property type="protein sequence ID" value="KAB7790281.1"/>
    <property type="molecule type" value="Genomic_DNA"/>
</dbReference>
<evidence type="ECO:0000256" key="1">
    <source>
        <dbReference type="SAM" id="Phobius"/>
    </source>
</evidence>
<evidence type="ECO:0000313" key="3">
    <source>
        <dbReference type="Proteomes" id="UP000441772"/>
    </source>
</evidence>
<dbReference type="RefSeq" id="WP_152234526.1">
    <property type="nucleotide sequence ID" value="NZ_JBHSKZ010000024.1"/>
</dbReference>
<keyword evidence="3" id="KW-1185">Reference proteome</keyword>
<proteinExistence type="predicted"/>
<sequence>MTLLTAFLLILAAQSIVRVNRVNIQHWLASSRIGRWHFDHDMMTEANAAGVDWELADISMAARHISARIMFDTTYRVVLLIAGSYLLTWAWPGLVWQWTWLAGLMIAFLPMLDRIAMRNSGNGAAKVPMTRAEALTAIIGDLLAAGILTATLAFGCTAPQQIRAWAAAAGPSASSMLAGIPSWLWTCLCAVVFIAGLWTAYGVTRFAGRLSRMFSSPRFELRADEDTMLYLRSFQDDRQSIQTPVAEFDSNTNLRSLLWPRISFEEMIANCSAANTRGLITVGRPGERLPRAGAVRGYYAQDDWREGVRLTAFRVRGIIFTLGATVSLHWEIEHLKQWGLLRKCLFLIPPIDDGIEQRLWPAFDALGVNKDEYRKAATIPVPTMVGFRVNDDGSVHWLLGFGHDWTTYLYAIACFNAQLDWLQGLAGDQASGRIAADPNPVQTVSRDEIEQAFHEGAAMRPGRPGATVRKTIKSARRALALEQIGEWDDAVAEYTRLIHAFDTAHGNEPAPGNTIYRDPDDAQSMAYLLYRRLASECHASPQSQQDLLILADRVIRQLDAAPTFAWPTPFESRRTAALEADVHGWVAVYAETRLGNRAMQITARTRQVEAARRAHDRRLVVDAEFNLYDALDDERRKTAVAQSILESALSMGDVRLEGKARWALGSALAGAGAERPQWEPQFRRAAVCLERCGEHADAQRVMLDLERILNAGR</sequence>
<evidence type="ECO:0000313" key="2">
    <source>
        <dbReference type="EMBL" id="KAB7790281.1"/>
    </source>
</evidence>
<keyword evidence="1" id="KW-0812">Transmembrane</keyword>
<keyword evidence="1" id="KW-0472">Membrane</keyword>
<gene>
    <name evidence="2" type="ORF">F7D09_1177</name>
</gene>
<dbReference type="AlphaFoldDB" id="A0A6I1GV03"/>
<accession>A0A6I1GV03</accession>
<dbReference type="Proteomes" id="UP000441772">
    <property type="component" value="Unassembled WGS sequence"/>
</dbReference>
<keyword evidence="1" id="KW-1133">Transmembrane helix</keyword>
<reference evidence="2 3" key="1">
    <citation type="submission" date="2019-09" db="EMBL/GenBank/DDBJ databases">
        <title>Characterization of the phylogenetic diversity of two novel species belonging to the genus Bifidobacterium: Bifidobacterium cebidarum sp. nov. and Bifidobacterium leontopitheci sp. nov.</title>
        <authorList>
            <person name="Lugli G.A."/>
            <person name="Duranti S."/>
            <person name="Milani C."/>
            <person name="Turroni F."/>
            <person name="Ventura M."/>
        </authorList>
    </citation>
    <scope>NUCLEOTIDE SEQUENCE [LARGE SCALE GENOMIC DNA]</scope>
    <source>
        <strain evidence="2 3">LMG 31471</strain>
    </source>
</reference>
<comment type="caution">
    <text evidence="2">The sequence shown here is derived from an EMBL/GenBank/DDBJ whole genome shotgun (WGS) entry which is preliminary data.</text>
</comment>
<protein>
    <submittedName>
        <fullName evidence="2">Uncharacterized protein</fullName>
    </submittedName>
</protein>
<organism evidence="2 3">
    <name type="scientific">Bifidobacterium leontopitheci</name>
    <dbReference type="NCBI Taxonomy" id="2650774"/>
    <lineage>
        <taxon>Bacteria</taxon>
        <taxon>Bacillati</taxon>
        <taxon>Actinomycetota</taxon>
        <taxon>Actinomycetes</taxon>
        <taxon>Bifidobacteriales</taxon>
        <taxon>Bifidobacteriaceae</taxon>
        <taxon>Bifidobacterium</taxon>
    </lineage>
</organism>